<accession>A0A7S8MW47</accession>
<evidence type="ECO:0000313" key="2">
    <source>
        <dbReference type="Proteomes" id="UP000594480"/>
    </source>
</evidence>
<dbReference type="KEGG" id="msf:IT882_08735"/>
<evidence type="ECO:0000313" key="1">
    <source>
        <dbReference type="EMBL" id="QPE03465.1"/>
    </source>
</evidence>
<proteinExistence type="predicted"/>
<organism evidence="1 2">
    <name type="scientific">Microbacterium schleiferi</name>
    <dbReference type="NCBI Taxonomy" id="69362"/>
    <lineage>
        <taxon>Bacteria</taxon>
        <taxon>Bacillati</taxon>
        <taxon>Actinomycetota</taxon>
        <taxon>Actinomycetes</taxon>
        <taxon>Micrococcales</taxon>
        <taxon>Microbacteriaceae</taxon>
        <taxon>Microbacterium</taxon>
    </lineage>
</organism>
<keyword evidence="2" id="KW-1185">Reference proteome</keyword>
<gene>
    <name evidence="1" type="ORF">IT882_08735</name>
</gene>
<dbReference type="AlphaFoldDB" id="A0A7S8MW47"/>
<dbReference type="EMBL" id="CP064760">
    <property type="protein sequence ID" value="QPE03465.1"/>
    <property type="molecule type" value="Genomic_DNA"/>
</dbReference>
<dbReference type="Proteomes" id="UP000594480">
    <property type="component" value="Chromosome"/>
</dbReference>
<sequence>MGFLESTGRSFPQHDVIIVHNEGSPEEVRAPSRGIIQSKSGQFNVDTPIYEGDWVELPDPRGGTRRLYVREVHVNDVGEHAPAFRDMGHISVKWGEPSTAHAPAERLVVNVSGSHNQIAWNNRDVTQQRGDWPSDERAVLAKLLEELRDLEISPADRDILSEEASAAIQSIDNGEDTARRRRSIATIRGVLGDIASGTAQGVGQAAVGWAQVALGRVDQEVSFLGGQVLNGDATGDL</sequence>
<name>A0A7S8MW47_9MICO</name>
<protein>
    <submittedName>
        <fullName evidence="1">Uncharacterized protein</fullName>
    </submittedName>
</protein>
<reference evidence="1 2" key="1">
    <citation type="submission" date="2020-11" db="EMBL/GenBank/DDBJ databases">
        <title>Amino acid is mineralized and recycled by bacteria in oceanic microbiome.</title>
        <authorList>
            <person name="Zheng L.Y."/>
        </authorList>
    </citation>
    <scope>NUCLEOTIDE SEQUENCE [LARGE SCALE GENOMIC DNA]</scope>
    <source>
        <strain evidence="1 2">A32-1</strain>
    </source>
</reference>
<dbReference type="RefSeq" id="WP_195691567.1">
    <property type="nucleotide sequence ID" value="NZ_CP064760.1"/>
</dbReference>